<organism evidence="2 3">
    <name type="scientific">Stutzerimonas degradans</name>
    <dbReference type="NCBI Taxonomy" id="2968968"/>
    <lineage>
        <taxon>Bacteria</taxon>
        <taxon>Pseudomonadati</taxon>
        <taxon>Pseudomonadota</taxon>
        <taxon>Gammaproteobacteria</taxon>
        <taxon>Pseudomonadales</taxon>
        <taxon>Pseudomonadaceae</taxon>
        <taxon>Stutzerimonas</taxon>
    </lineage>
</organism>
<dbReference type="CDD" id="cd00448">
    <property type="entry name" value="YjgF_YER057c_UK114_family"/>
    <property type="match status" value="1"/>
</dbReference>
<protein>
    <submittedName>
        <fullName evidence="2">Reactive intermediate/imine deaminase</fullName>
    </submittedName>
</protein>
<dbReference type="InterPro" id="IPR006056">
    <property type="entry name" value="RidA"/>
</dbReference>
<keyword evidence="3" id="KW-1185">Reference proteome</keyword>
<dbReference type="PROSITE" id="PS01094">
    <property type="entry name" value="UPF0076"/>
    <property type="match status" value="1"/>
</dbReference>
<comment type="similarity">
    <text evidence="1">Belongs to the RutC family.</text>
</comment>
<dbReference type="NCBIfam" id="TIGR00004">
    <property type="entry name" value="Rid family detoxifying hydrolase"/>
    <property type="match status" value="1"/>
</dbReference>
<dbReference type="InterPro" id="IPR006175">
    <property type="entry name" value="YjgF/YER057c/UK114"/>
</dbReference>
<accession>A0A8E2QFG7</accession>
<dbReference type="GO" id="GO:0005829">
    <property type="term" value="C:cytosol"/>
    <property type="evidence" value="ECO:0007669"/>
    <property type="project" value="TreeGrafter"/>
</dbReference>
<dbReference type="Proteomes" id="UP000235881">
    <property type="component" value="Unassembled WGS sequence"/>
</dbReference>
<dbReference type="Pfam" id="PF01042">
    <property type="entry name" value="Ribonuc_L-PSP"/>
    <property type="match status" value="1"/>
</dbReference>
<gene>
    <name evidence="2" type="ORF">CXK95_05615</name>
</gene>
<dbReference type="PANTHER" id="PTHR11803">
    <property type="entry name" value="2-IMINOBUTANOATE/2-IMINOPROPANOATE DEAMINASE RIDA"/>
    <property type="match status" value="1"/>
</dbReference>
<dbReference type="InterPro" id="IPR035959">
    <property type="entry name" value="RutC-like_sf"/>
</dbReference>
<dbReference type="InterPro" id="IPR019897">
    <property type="entry name" value="RidA_CS"/>
</dbReference>
<dbReference type="GO" id="GO:0019239">
    <property type="term" value="F:deaminase activity"/>
    <property type="evidence" value="ECO:0007669"/>
    <property type="project" value="TreeGrafter"/>
</dbReference>
<dbReference type="AlphaFoldDB" id="A0A8E2QFG7"/>
<dbReference type="RefSeq" id="WP_102827899.1">
    <property type="nucleotide sequence ID" value="NZ_CP065721.1"/>
</dbReference>
<dbReference type="PANTHER" id="PTHR11803:SF39">
    <property type="entry name" value="2-IMINOBUTANOATE_2-IMINOPROPANOATE DEAMINASE"/>
    <property type="match status" value="1"/>
</dbReference>
<dbReference type="Gene3D" id="3.30.1330.40">
    <property type="entry name" value="RutC-like"/>
    <property type="match status" value="1"/>
</dbReference>
<evidence type="ECO:0000313" key="2">
    <source>
        <dbReference type="EMBL" id="PNF77165.1"/>
    </source>
</evidence>
<dbReference type="SUPFAM" id="SSF55298">
    <property type="entry name" value="YjgF-like"/>
    <property type="match status" value="1"/>
</dbReference>
<comment type="caution">
    <text evidence="2">The sequence shown here is derived from an EMBL/GenBank/DDBJ whole genome shotgun (WGS) entry which is preliminary data.</text>
</comment>
<reference evidence="2 3" key="1">
    <citation type="submission" date="2018-01" db="EMBL/GenBank/DDBJ databases">
        <title>Denitrification phenotypes of diverse strains of Pseudomonas stutzeri.</title>
        <authorList>
            <person name="Milligan D.A."/>
            <person name="Bergaust L."/>
            <person name="Bakken L.R."/>
            <person name="Frostegard A."/>
        </authorList>
    </citation>
    <scope>NUCLEOTIDE SEQUENCE [LARGE SCALE GENOMIC DNA]</scope>
    <source>
        <strain evidence="2 3">DSM 50238</strain>
    </source>
</reference>
<name>A0A8E2QFG7_9GAMM</name>
<proteinExistence type="inferred from homology"/>
<dbReference type="FunFam" id="3.30.1330.40:FF:000001">
    <property type="entry name" value="L-PSP family endoribonuclease"/>
    <property type="match status" value="1"/>
</dbReference>
<evidence type="ECO:0000313" key="3">
    <source>
        <dbReference type="Proteomes" id="UP000235881"/>
    </source>
</evidence>
<dbReference type="EMBL" id="POUK01000002">
    <property type="protein sequence ID" value="PNF77165.1"/>
    <property type="molecule type" value="Genomic_DNA"/>
</dbReference>
<sequence length="126" mass="13372">MSKTVINTDKAPAAIGTYSQAIKAGNIVYLSGQIPLDPKTMELVEGFEAQAVQVFENLKAVAEAAGGSLKDVVKLNIFLTDLGNFATVNEVMGRYFQQPYPARAAIGIAALPKGSQVEMDAILVID</sequence>
<evidence type="ECO:0000256" key="1">
    <source>
        <dbReference type="ARBA" id="ARBA00010552"/>
    </source>
</evidence>